<feature type="region of interest" description="Disordered" evidence="1">
    <location>
        <begin position="71"/>
        <end position="90"/>
    </location>
</feature>
<sequence length="129" mass="15359">MLERMQYAWCFNPEAQEFHSVPTLLVRNDPGEYYVIRDGYGDLWVHDPWGRECHADFNFVEVHGMKFDRGQFDPEKVDDQRTSKEPPTRTLFSLSPEEIEDLRVEMKRDGAYMRERLQKLGKLKFGKDN</sequence>
<organism evidence="2 3">
    <name type="scientific">Pseudomonas amygdali pv. morsprunorum</name>
    <dbReference type="NCBI Taxonomy" id="129138"/>
    <lineage>
        <taxon>Bacteria</taxon>
        <taxon>Pseudomonadati</taxon>
        <taxon>Pseudomonadota</taxon>
        <taxon>Gammaproteobacteria</taxon>
        <taxon>Pseudomonadales</taxon>
        <taxon>Pseudomonadaceae</taxon>
        <taxon>Pseudomonas</taxon>
        <taxon>Pseudomonas amygdali</taxon>
    </lineage>
</organism>
<dbReference type="EMBL" id="RBNS01000210">
    <property type="protein sequence ID" value="RML51835.1"/>
    <property type="molecule type" value="Genomic_DNA"/>
</dbReference>
<dbReference type="Proteomes" id="UP000277952">
    <property type="component" value="Unassembled WGS sequence"/>
</dbReference>
<evidence type="ECO:0000313" key="2">
    <source>
        <dbReference type="EMBL" id="RML51835.1"/>
    </source>
</evidence>
<evidence type="ECO:0000313" key="3">
    <source>
        <dbReference type="Proteomes" id="UP000277952"/>
    </source>
</evidence>
<name>A0A2S4IG79_PSEA0</name>
<gene>
    <name evidence="2" type="ORF">ALQ94_101568</name>
</gene>
<dbReference type="AlphaFoldDB" id="A0A2S4IG79"/>
<proteinExistence type="predicted"/>
<feature type="compositionally biased region" description="Basic and acidic residues" evidence="1">
    <location>
        <begin position="71"/>
        <end position="87"/>
    </location>
</feature>
<evidence type="ECO:0000256" key="1">
    <source>
        <dbReference type="SAM" id="MobiDB-lite"/>
    </source>
</evidence>
<dbReference type="RefSeq" id="WP_032633694.1">
    <property type="nucleotide sequence ID" value="NZ_LIIA01000026.1"/>
</dbReference>
<reference evidence="2 3" key="1">
    <citation type="submission" date="2018-08" db="EMBL/GenBank/DDBJ databases">
        <title>Recombination of ecologically and evolutionarily significant loci maintains genetic cohesion in the Pseudomonas syringae species complex.</title>
        <authorList>
            <person name="Dillon M."/>
            <person name="Thakur S."/>
            <person name="Almeida R.N.D."/>
            <person name="Weir B.S."/>
            <person name="Guttman D.S."/>
        </authorList>
    </citation>
    <scope>NUCLEOTIDE SEQUENCE [LARGE SCALE GENOMIC DNA]</scope>
    <source>
        <strain evidence="2 3">19322</strain>
    </source>
</reference>
<accession>A0A2S4IG79</accession>
<protein>
    <submittedName>
        <fullName evidence="2">Uncharacterized protein</fullName>
    </submittedName>
</protein>
<comment type="caution">
    <text evidence="2">The sequence shown here is derived from an EMBL/GenBank/DDBJ whole genome shotgun (WGS) entry which is preliminary data.</text>
</comment>